<keyword evidence="4" id="KW-1185">Reference proteome</keyword>
<feature type="region of interest" description="Disordered" evidence="1">
    <location>
        <begin position="103"/>
        <end position="128"/>
    </location>
</feature>
<proteinExistence type="predicted"/>
<feature type="domain" description="PID" evidence="2">
    <location>
        <begin position="8"/>
        <end position="97"/>
    </location>
</feature>
<accession>A0AAV2H6C2</accession>
<dbReference type="Gene3D" id="2.30.29.30">
    <property type="entry name" value="Pleckstrin-homology domain (PH domain)/Phosphotyrosine-binding domain (PTB)"/>
    <property type="match status" value="1"/>
</dbReference>
<sequence length="199" mass="21466">DSQDSVSSLHEPSRVMVLQISHHDLALISLDKKVAILQCKFKDISSVSQGSLKQDMFGIVAREGSTFICYILNCLSGAVVSEIMGTLQTAFAAAYSKQGAGANTANSSMASSTTGSTTGSTTSTQSGTQNQVCTMCPLHQLHRLSQEIGGMSQQAAHDLLVKKVQLLPDKELNDLNHKMQIEAPESFEESNEVIMIYLR</sequence>
<comment type="caution">
    <text evidence="3">The sequence shown here is derived from an EMBL/GenBank/DDBJ whole genome shotgun (WGS) entry which is preliminary data.</text>
</comment>
<dbReference type="InterPro" id="IPR006020">
    <property type="entry name" value="PTB/PI_dom"/>
</dbReference>
<evidence type="ECO:0000313" key="3">
    <source>
        <dbReference type="EMBL" id="CAL1528039.1"/>
    </source>
</evidence>
<protein>
    <recommendedName>
        <fullName evidence="2">PID domain-containing protein</fullName>
    </recommendedName>
</protein>
<feature type="non-terminal residue" evidence="3">
    <location>
        <position position="199"/>
    </location>
</feature>
<feature type="non-terminal residue" evidence="3">
    <location>
        <position position="1"/>
    </location>
</feature>
<dbReference type="Pfam" id="PF00640">
    <property type="entry name" value="PID"/>
    <property type="match status" value="1"/>
</dbReference>
<organism evidence="3 4">
    <name type="scientific">Lymnaea stagnalis</name>
    <name type="common">Great pond snail</name>
    <name type="synonym">Helix stagnalis</name>
    <dbReference type="NCBI Taxonomy" id="6523"/>
    <lineage>
        <taxon>Eukaryota</taxon>
        <taxon>Metazoa</taxon>
        <taxon>Spiralia</taxon>
        <taxon>Lophotrochozoa</taxon>
        <taxon>Mollusca</taxon>
        <taxon>Gastropoda</taxon>
        <taxon>Heterobranchia</taxon>
        <taxon>Euthyneura</taxon>
        <taxon>Panpulmonata</taxon>
        <taxon>Hygrophila</taxon>
        <taxon>Lymnaeoidea</taxon>
        <taxon>Lymnaeidae</taxon>
        <taxon>Lymnaea</taxon>
    </lineage>
</organism>
<evidence type="ECO:0000256" key="1">
    <source>
        <dbReference type="SAM" id="MobiDB-lite"/>
    </source>
</evidence>
<evidence type="ECO:0000313" key="4">
    <source>
        <dbReference type="Proteomes" id="UP001497497"/>
    </source>
</evidence>
<name>A0AAV2H6C2_LYMST</name>
<dbReference type="SUPFAM" id="SSF50729">
    <property type="entry name" value="PH domain-like"/>
    <property type="match status" value="1"/>
</dbReference>
<dbReference type="InterPro" id="IPR011993">
    <property type="entry name" value="PH-like_dom_sf"/>
</dbReference>
<dbReference type="AlphaFoldDB" id="A0AAV2H6C2"/>
<evidence type="ECO:0000259" key="2">
    <source>
        <dbReference type="Pfam" id="PF00640"/>
    </source>
</evidence>
<dbReference type="Proteomes" id="UP001497497">
    <property type="component" value="Unassembled WGS sequence"/>
</dbReference>
<dbReference type="EMBL" id="CAXITT010000026">
    <property type="protein sequence ID" value="CAL1528039.1"/>
    <property type="molecule type" value="Genomic_DNA"/>
</dbReference>
<gene>
    <name evidence="3" type="ORF">GSLYS_00002209001</name>
</gene>
<reference evidence="3 4" key="1">
    <citation type="submission" date="2024-04" db="EMBL/GenBank/DDBJ databases">
        <authorList>
            <consortium name="Genoscope - CEA"/>
            <person name="William W."/>
        </authorList>
    </citation>
    <scope>NUCLEOTIDE SEQUENCE [LARGE SCALE GENOMIC DNA]</scope>
</reference>